<protein>
    <submittedName>
        <fullName evidence="3">Zinc-binding alcohol dehydrogenase</fullName>
    </submittedName>
</protein>
<dbReference type="Pfam" id="PF00107">
    <property type="entry name" value="ADH_zinc_N"/>
    <property type="match status" value="1"/>
</dbReference>
<dbReference type="InterPro" id="IPR020843">
    <property type="entry name" value="ER"/>
</dbReference>
<dbReference type="InterPro" id="IPR011032">
    <property type="entry name" value="GroES-like_sf"/>
</dbReference>
<dbReference type="PANTHER" id="PTHR44154:SF1">
    <property type="entry name" value="QUINONE OXIDOREDUCTASE"/>
    <property type="match status" value="1"/>
</dbReference>
<dbReference type="Proteomes" id="UP000004728">
    <property type="component" value="Unassembled WGS sequence"/>
</dbReference>
<dbReference type="OrthoDB" id="9773078at2"/>
<accession>F1ZD14</accession>
<dbReference type="SUPFAM" id="SSF50129">
    <property type="entry name" value="GroES-like"/>
    <property type="match status" value="1"/>
</dbReference>
<evidence type="ECO:0000256" key="1">
    <source>
        <dbReference type="ARBA" id="ARBA00022857"/>
    </source>
</evidence>
<reference evidence="3 4" key="1">
    <citation type="journal article" date="2012" name="J. Bacteriol.">
        <title>Draft Genome Sequence of Novosphingobium nitrogenifigens Y88T.</title>
        <authorList>
            <person name="Strabala T.J."/>
            <person name="Macdonald L."/>
            <person name="Liu V."/>
            <person name="Smit A.M."/>
        </authorList>
    </citation>
    <scope>NUCLEOTIDE SEQUENCE [LARGE SCALE GENOMIC DNA]</scope>
    <source>
        <strain evidence="3 4">DSM 19370</strain>
    </source>
</reference>
<dbReference type="SUPFAM" id="SSF51735">
    <property type="entry name" value="NAD(P)-binding Rossmann-fold domains"/>
    <property type="match status" value="1"/>
</dbReference>
<dbReference type="GO" id="GO:0016491">
    <property type="term" value="F:oxidoreductase activity"/>
    <property type="evidence" value="ECO:0007669"/>
    <property type="project" value="InterPro"/>
</dbReference>
<comment type="caution">
    <text evidence="3">The sequence shown here is derived from an EMBL/GenBank/DDBJ whole genome shotgun (WGS) entry which is preliminary data.</text>
</comment>
<dbReference type="Gene3D" id="3.40.50.720">
    <property type="entry name" value="NAD(P)-binding Rossmann-like Domain"/>
    <property type="match status" value="1"/>
</dbReference>
<dbReference type="EMBL" id="AEWJ01000065">
    <property type="protein sequence ID" value="EGD57499.1"/>
    <property type="molecule type" value="Genomic_DNA"/>
</dbReference>
<sequence length="342" mass="35331">MKAIMLTQRGEQGVALVDTARPEPAPGWALVRMLAASVNRVDLYMRDSGVGITHTLPLIMGVDGVGEVVAAPPASGLAPGVRVACYPAEFCGECAGCLSGNQSLCRTLRIPGEHRHGTFAEFLAMPTRSLIPLPDGMAVEVAAALGVAALTAWRMVLGNGALGPGQTVLVQGAGGGVAHAAVQLARMVGARVIATTTGTAKLDHFAARGVETIDHARDDIVASVMAMTGGEGVDVVVDTVGERTWPASLRSLAKGGRLVTCGATTGAHPSADIQRLFVRQISVHGSTMGSLGDMRRLIRAAAQGHFQLAIDSVFPLTEVPAAFDRLGAPDRLGKILISIAKD</sequence>
<name>F1ZD14_9SPHN</name>
<dbReference type="STRING" id="983920.Y88_3809"/>
<dbReference type="RefSeq" id="WP_008071295.1">
    <property type="nucleotide sequence ID" value="NZ_AQWK01000004.1"/>
</dbReference>
<dbReference type="AlphaFoldDB" id="F1ZD14"/>
<gene>
    <name evidence="3" type="ORF">Y88_3809</name>
</gene>
<proteinExistence type="predicted"/>
<dbReference type="InterPro" id="IPR036291">
    <property type="entry name" value="NAD(P)-bd_dom_sf"/>
</dbReference>
<dbReference type="HOGENOM" id="CLU_026673_3_4_5"/>
<dbReference type="Pfam" id="PF08240">
    <property type="entry name" value="ADH_N"/>
    <property type="match status" value="1"/>
</dbReference>
<evidence type="ECO:0000313" key="4">
    <source>
        <dbReference type="Proteomes" id="UP000004728"/>
    </source>
</evidence>
<dbReference type="InterPro" id="IPR051603">
    <property type="entry name" value="Zinc-ADH_QOR/CCCR"/>
</dbReference>
<keyword evidence="4" id="KW-1185">Reference proteome</keyword>
<dbReference type="InParanoid" id="F1ZD14"/>
<evidence type="ECO:0000259" key="2">
    <source>
        <dbReference type="SMART" id="SM00829"/>
    </source>
</evidence>
<dbReference type="eggNOG" id="COG0604">
    <property type="taxonomic scope" value="Bacteria"/>
</dbReference>
<organism evidence="3 4">
    <name type="scientific">Novosphingobium nitrogenifigens DSM 19370</name>
    <dbReference type="NCBI Taxonomy" id="983920"/>
    <lineage>
        <taxon>Bacteria</taxon>
        <taxon>Pseudomonadati</taxon>
        <taxon>Pseudomonadota</taxon>
        <taxon>Alphaproteobacteria</taxon>
        <taxon>Sphingomonadales</taxon>
        <taxon>Sphingomonadaceae</taxon>
        <taxon>Novosphingobium</taxon>
    </lineage>
</organism>
<keyword evidence="1" id="KW-0521">NADP</keyword>
<dbReference type="Gene3D" id="3.90.180.10">
    <property type="entry name" value="Medium-chain alcohol dehydrogenases, catalytic domain"/>
    <property type="match status" value="1"/>
</dbReference>
<dbReference type="InterPro" id="IPR013154">
    <property type="entry name" value="ADH-like_N"/>
</dbReference>
<dbReference type="PANTHER" id="PTHR44154">
    <property type="entry name" value="QUINONE OXIDOREDUCTASE"/>
    <property type="match status" value="1"/>
</dbReference>
<dbReference type="SMART" id="SM00829">
    <property type="entry name" value="PKS_ER"/>
    <property type="match status" value="1"/>
</dbReference>
<dbReference type="InterPro" id="IPR013149">
    <property type="entry name" value="ADH-like_C"/>
</dbReference>
<feature type="domain" description="Enoyl reductase (ER)" evidence="2">
    <location>
        <begin position="10"/>
        <end position="337"/>
    </location>
</feature>
<evidence type="ECO:0000313" key="3">
    <source>
        <dbReference type="EMBL" id="EGD57499.1"/>
    </source>
</evidence>